<dbReference type="PANTHER" id="PTHR28133:SF1">
    <property type="entry name" value="REQUIRED FOR RESPIRATORY GROWTH PROTEIN 7, MITOCHONDRIAL"/>
    <property type="match status" value="1"/>
</dbReference>
<dbReference type="PANTHER" id="PTHR28133">
    <property type="entry name" value="REQUIRED FOR RESPIRATORY GROWTH PROTEIN 7, MITOCHONDRIAL"/>
    <property type="match status" value="1"/>
</dbReference>
<evidence type="ECO:0000256" key="2">
    <source>
        <dbReference type="ARBA" id="ARBA00023128"/>
    </source>
</evidence>
<reference evidence="4" key="2">
    <citation type="submission" date="2023-05" db="EMBL/GenBank/DDBJ databases">
        <authorList>
            <consortium name="Lawrence Berkeley National Laboratory"/>
            <person name="Steindorff A."/>
            <person name="Hensen N."/>
            <person name="Bonometti L."/>
            <person name="Westerberg I."/>
            <person name="Brannstrom I.O."/>
            <person name="Guillou S."/>
            <person name="Cros-Aarteil S."/>
            <person name="Calhoun S."/>
            <person name="Haridas S."/>
            <person name="Kuo A."/>
            <person name="Mondo S."/>
            <person name="Pangilinan J."/>
            <person name="Riley R."/>
            <person name="Labutti K."/>
            <person name="Andreopoulos B."/>
            <person name="Lipzen A."/>
            <person name="Chen C."/>
            <person name="Yanf M."/>
            <person name="Daum C."/>
            <person name="Ng V."/>
            <person name="Clum A."/>
            <person name="Ohm R."/>
            <person name="Martin F."/>
            <person name="Silar P."/>
            <person name="Natvig D."/>
            <person name="Lalanne C."/>
            <person name="Gautier V."/>
            <person name="Ament-Velasquez S.L."/>
            <person name="Kruys A."/>
            <person name="Hutchinson M.I."/>
            <person name="Powell A.J."/>
            <person name="Barry K."/>
            <person name="Miller A.N."/>
            <person name="Grigoriev I.V."/>
            <person name="Debuchy R."/>
            <person name="Gladieux P."/>
            <person name="Thoren M.H."/>
            <person name="Johannesson H."/>
        </authorList>
    </citation>
    <scope>NUCLEOTIDE SEQUENCE</scope>
    <source>
        <strain evidence="4">CBS 141.50</strain>
    </source>
</reference>
<dbReference type="RefSeq" id="XP_062639238.1">
    <property type="nucleotide sequence ID" value="XM_062776528.1"/>
</dbReference>
<proteinExistence type="predicted"/>
<protein>
    <submittedName>
        <fullName evidence="4">Uncharacterized protein</fullName>
    </submittedName>
</protein>
<accession>A0AAN6ZPB1</accession>
<evidence type="ECO:0000313" key="4">
    <source>
        <dbReference type="EMBL" id="KAK4145867.1"/>
    </source>
</evidence>
<feature type="compositionally biased region" description="Polar residues" evidence="3">
    <location>
        <begin position="37"/>
        <end position="58"/>
    </location>
</feature>
<feature type="compositionally biased region" description="Low complexity" evidence="3">
    <location>
        <begin position="59"/>
        <end position="74"/>
    </location>
</feature>
<reference evidence="4" key="1">
    <citation type="journal article" date="2023" name="Mol. Phylogenet. Evol.">
        <title>Genome-scale phylogeny and comparative genomics of the fungal order Sordariales.</title>
        <authorList>
            <person name="Hensen N."/>
            <person name="Bonometti L."/>
            <person name="Westerberg I."/>
            <person name="Brannstrom I.O."/>
            <person name="Guillou S."/>
            <person name="Cros-Aarteil S."/>
            <person name="Calhoun S."/>
            <person name="Haridas S."/>
            <person name="Kuo A."/>
            <person name="Mondo S."/>
            <person name="Pangilinan J."/>
            <person name="Riley R."/>
            <person name="LaButti K."/>
            <person name="Andreopoulos B."/>
            <person name="Lipzen A."/>
            <person name="Chen C."/>
            <person name="Yan M."/>
            <person name="Daum C."/>
            <person name="Ng V."/>
            <person name="Clum A."/>
            <person name="Steindorff A."/>
            <person name="Ohm R.A."/>
            <person name="Martin F."/>
            <person name="Silar P."/>
            <person name="Natvig D.O."/>
            <person name="Lalanne C."/>
            <person name="Gautier V."/>
            <person name="Ament-Velasquez S.L."/>
            <person name="Kruys A."/>
            <person name="Hutchinson M.I."/>
            <person name="Powell A.J."/>
            <person name="Barry K."/>
            <person name="Miller A.N."/>
            <person name="Grigoriev I.V."/>
            <person name="Debuchy R."/>
            <person name="Gladieux P."/>
            <person name="Hiltunen Thoren M."/>
            <person name="Johannesson H."/>
        </authorList>
    </citation>
    <scope>NUCLEOTIDE SEQUENCE</scope>
    <source>
        <strain evidence="4">CBS 141.50</strain>
    </source>
</reference>
<dbReference type="GeneID" id="87813141"/>
<sequence length="287" mass="31034">MRVSLLRKVPAPSSGLLHRTRSSVSGGFHRRIVESFHGQTDQKPPSSSAAQNTSSAETPQQKPTFQPQQQQQQPLIYPSAPSPHHTSLTTFLAYATRTGLDQSSTVYVGTHFEYTTAAALSPYGFSLRRVGGSSDGGIDLLGVWTLPRPAATRSRTAILTTPLRVLAQCKAIQQPGPHLIRELEGAFASAPAGWRGTNGGVIGALVAERLATKGIREALARSRWPMVFVACSRAGYVEQLMWNRRAEDEGLEGYGVGMKYNASGDARELVLTWKGRNLPLGPKETKG</sequence>
<dbReference type="Pfam" id="PF10356">
    <property type="entry name" value="RRG7"/>
    <property type="match status" value="1"/>
</dbReference>
<name>A0AAN6ZPB1_9PEZI</name>
<dbReference type="InterPro" id="IPR018828">
    <property type="entry name" value="RRG7"/>
</dbReference>
<organism evidence="4 5">
    <name type="scientific">Dichotomopilus funicola</name>
    <dbReference type="NCBI Taxonomy" id="1934379"/>
    <lineage>
        <taxon>Eukaryota</taxon>
        <taxon>Fungi</taxon>
        <taxon>Dikarya</taxon>
        <taxon>Ascomycota</taxon>
        <taxon>Pezizomycotina</taxon>
        <taxon>Sordariomycetes</taxon>
        <taxon>Sordariomycetidae</taxon>
        <taxon>Sordariales</taxon>
        <taxon>Chaetomiaceae</taxon>
        <taxon>Dichotomopilus</taxon>
    </lineage>
</organism>
<evidence type="ECO:0000256" key="3">
    <source>
        <dbReference type="SAM" id="MobiDB-lite"/>
    </source>
</evidence>
<feature type="region of interest" description="Disordered" evidence="3">
    <location>
        <begin position="35"/>
        <end position="81"/>
    </location>
</feature>
<keyword evidence="5" id="KW-1185">Reference proteome</keyword>
<keyword evidence="2" id="KW-0496">Mitochondrion</keyword>
<comment type="subcellular location">
    <subcellularLocation>
        <location evidence="1">Mitochondrion</location>
    </subcellularLocation>
</comment>
<dbReference type="AlphaFoldDB" id="A0AAN6ZPB1"/>
<dbReference type="EMBL" id="MU853565">
    <property type="protein sequence ID" value="KAK4145867.1"/>
    <property type="molecule type" value="Genomic_DNA"/>
</dbReference>
<dbReference type="Proteomes" id="UP001302676">
    <property type="component" value="Unassembled WGS sequence"/>
</dbReference>
<evidence type="ECO:0000256" key="1">
    <source>
        <dbReference type="ARBA" id="ARBA00004173"/>
    </source>
</evidence>
<comment type="caution">
    <text evidence="4">The sequence shown here is derived from an EMBL/GenBank/DDBJ whole genome shotgun (WGS) entry which is preliminary data.</text>
</comment>
<evidence type="ECO:0000313" key="5">
    <source>
        <dbReference type="Proteomes" id="UP001302676"/>
    </source>
</evidence>
<dbReference type="GO" id="GO:0005739">
    <property type="term" value="C:mitochondrion"/>
    <property type="evidence" value="ECO:0007669"/>
    <property type="project" value="UniProtKB-SubCell"/>
</dbReference>
<gene>
    <name evidence="4" type="ORF">C8A04DRAFT_10300</name>
</gene>